<dbReference type="RefSeq" id="WP_119356264.1">
    <property type="nucleotide sequence ID" value="NZ_BJXM01000002.1"/>
</dbReference>
<evidence type="ECO:0000313" key="2">
    <source>
        <dbReference type="Proteomes" id="UP000266178"/>
    </source>
</evidence>
<accession>A0A399F9H5</accession>
<dbReference type="AlphaFoldDB" id="A0A399F9H5"/>
<name>A0A399F9H5_9DEIN</name>
<comment type="caution">
    <text evidence="1">The sequence shown here is derived from an EMBL/GenBank/DDBJ whole genome shotgun (WGS) entry which is preliminary data.</text>
</comment>
<dbReference type="EMBL" id="QWLB01000007">
    <property type="protein sequence ID" value="RIH93307.1"/>
    <property type="molecule type" value="Genomic_DNA"/>
</dbReference>
<sequence length="156" mass="17440">MNGQEALRHILATLAYRMRRTLRGIPESFWGFEGRDGAPTPQGILQQTNSGLIYALLVLQTGDYGYHTDLRALDPPGETARFYTTLEALDHELSNRADLSDDLLLRVLQGPLAEAMARIGQLLQLRDLAGIPAEEEDFIEARIRWGQVGPELPELE</sequence>
<reference evidence="1 2" key="1">
    <citation type="submission" date="2018-08" db="EMBL/GenBank/DDBJ databases">
        <title>Meiothermus granaticius genome AF-68 sequencing project.</title>
        <authorList>
            <person name="Da Costa M.S."/>
            <person name="Albuquerque L."/>
            <person name="Raposo P."/>
            <person name="Froufe H.J.C."/>
            <person name="Barroso C.S."/>
            <person name="Egas C."/>
        </authorList>
    </citation>
    <scope>NUCLEOTIDE SEQUENCE [LARGE SCALE GENOMIC DNA]</scope>
    <source>
        <strain evidence="1 2">AF-68</strain>
    </source>
</reference>
<evidence type="ECO:0000313" key="1">
    <source>
        <dbReference type="EMBL" id="RIH93307.1"/>
    </source>
</evidence>
<dbReference type="Proteomes" id="UP000266178">
    <property type="component" value="Unassembled WGS sequence"/>
</dbReference>
<gene>
    <name evidence="1" type="ORF">Mgrana_00750</name>
</gene>
<proteinExistence type="predicted"/>
<organism evidence="1 2">
    <name type="scientific">Meiothermus granaticius NBRC 107808</name>
    <dbReference type="NCBI Taxonomy" id="1227551"/>
    <lineage>
        <taxon>Bacteria</taxon>
        <taxon>Thermotogati</taxon>
        <taxon>Deinococcota</taxon>
        <taxon>Deinococci</taxon>
        <taxon>Thermales</taxon>
        <taxon>Thermaceae</taxon>
        <taxon>Meiothermus</taxon>
    </lineage>
</organism>
<keyword evidence="2" id="KW-1185">Reference proteome</keyword>
<protein>
    <submittedName>
        <fullName evidence="1">Uncharacterized protein</fullName>
    </submittedName>
</protein>